<feature type="region of interest" description="Disordered" evidence="1">
    <location>
        <begin position="198"/>
        <end position="251"/>
    </location>
</feature>
<feature type="compositionally biased region" description="Basic and acidic residues" evidence="1">
    <location>
        <begin position="210"/>
        <end position="228"/>
    </location>
</feature>
<name>X6NTX0_RETFI</name>
<comment type="caution">
    <text evidence="2">The sequence shown here is derived from an EMBL/GenBank/DDBJ whole genome shotgun (WGS) entry which is preliminary data.</text>
</comment>
<evidence type="ECO:0000313" key="3">
    <source>
        <dbReference type="Proteomes" id="UP000023152"/>
    </source>
</evidence>
<feature type="region of interest" description="Disordered" evidence="1">
    <location>
        <begin position="130"/>
        <end position="160"/>
    </location>
</feature>
<feature type="compositionally biased region" description="Basic and acidic residues" evidence="1">
    <location>
        <begin position="132"/>
        <end position="146"/>
    </location>
</feature>
<gene>
    <name evidence="2" type="ORF">RFI_07373</name>
</gene>
<proteinExistence type="predicted"/>
<feature type="compositionally biased region" description="Acidic residues" evidence="1">
    <location>
        <begin position="236"/>
        <end position="251"/>
    </location>
</feature>
<keyword evidence="3" id="KW-1185">Reference proteome</keyword>
<dbReference type="EMBL" id="ASPP01005864">
    <property type="protein sequence ID" value="ETO29745.1"/>
    <property type="molecule type" value="Genomic_DNA"/>
</dbReference>
<dbReference type="AlphaFoldDB" id="X6NTX0"/>
<protein>
    <submittedName>
        <fullName evidence="2">Uncharacterized protein</fullName>
    </submittedName>
</protein>
<accession>X6NTX0</accession>
<sequence length="251" mass="27907">MAQPIKIQKLEPQKQQPLVSQVKHKNAMFFCIFANKTLEQKNKNLSLHDNSILFFCNQASVLEFYKTYIPPAPPLKPVAPNGSNDLTQIELPETTTITTIRTGPQSLTGKYAASLPVHKLTTFKTLSSNANKTDESKTASDNKEKEEIDTEANTNSERKTDNITVGSYTCLQLMGGRHSIPKAVTSSAIAHSRILRAGSEKVSNSNTDASKNKKSEPSEDEQAAKDIVEEFNQFNLEEDDENEEENEEESD</sequence>
<organism evidence="2 3">
    <name type="scientific">Reticulomyxa filosa</name>
    <dbReference type="NCBI Taxonomy" id="46433"/>
    <lineage>
        <taxon>Eukaryota</taxon>
        <taxon>Sar</taxon>
        <taxon>Rhizaria</taxon>
        <taxon>Retaria</taxon>
        <taxon>Foraminifera</taxon>
        <taxon>Monothalamids</taxon>
        <taxon>Reticulomyxidae</taxon>
        <taxon>Reticulomyxa</taxon>
    </lineage>
</organism>
<evidence type="ECO:0000313" key="2">
    <source>
        <dbReference type="EMBL" id="ETO29745.1"/>
    </source>
</evidence>
<reference evidence="2 3" key="1">
    <citation type="journal article" date="2013" name="Curr. Biol.">
        <title>The Genome of the Foraminiferan Reticulomyxa filosa.</title>
        <authorList>
            <person name="Glockner G."/>
            <person name="Hulsmann N."/>
            <person name="Schleicher M."/>
            <person name="Noegel A.A."/>
            <person name="Eichinger L."/>
            <person name="Gallinger C."/>
            <person name="Pawlowski J."/>
            <person name="Sierra R."/>
            <person name="Euteneuer U."/>
            <person name="Pillet L."/>
            <person name="Moustafa A."/>
            <person name="Platzer M."/>
            <person name="Groth M."/>
            <person name="Szafranski K."/>
            <person name="Schliwa M."/>
        </authorList>
    </citation>
    <scope>NUCLEOTIDE SEQUENCE [LARGE SCALE GENOMIC DNA]</scope>
</reference>
<evidence type="ECO:0000256" key="1">
    <source>
        <dbReference type="SAM" id="MobiDB-lite"/>
    </source>
</evidence>
<dbReference type="Proteomes" id="UP000023152">
    <property type="component" value="Unassembled WGS sequence"/>
</dbReference>